<evidence type="ECO:0000313" key="13">
    <source>
        <dbReference type="EMBL" id="SDO91205.1"/>
    </source>
</evidence>
<evidence type="ECO:0000256" key="8">
    <source>
        <dbReference type="ARBA" id="ARBA00023204"/>
    </source>
</evidence>
<dbReference type="FunFam" id="3.40.470.10:FF:000001">
    <property type="entry name" value="Uracil-DNA glycosylase"/>
    <property type="match status" value="1"/>
</dbReference>
<dbReference type="SUPFAM" id="SSF52141">
    <property type="entry name" value="Uracil-DNA glycosylase-like"/>
    <property type="match status" value="1"/>
</dbReference>
<dbReference type="RefSeq" id="WP_089652521.1">
    <property type="nucleotide sequence ID" value="NZ_FNIZ01000009.1"/>
</dbReference>
<dbReference type="EMBL" id="FNIZ01000009">
    <property type="protein sequence ID" value="SDO91205.1"/>
    <property type="molecule type" value="Genomic_DNA"/>
</dbReference>
<dbReference type="PANTHER" id="PTHR11264">
    <property type="entry name" value="URACIL-DNA GLYCOSYLASE"/>
    <property type="match status" value="1"/>
</dbReference>
<evidence type="ECO:0000256" key="9">
    <source>
        <dbReference type="HAMAP-Rule" id="MF_00148"/>
    </source>
</evidence>
<evidence type="ECO:0000256" key="7">
    <source>
        <dbReference type="ARBA" id="ARBA00022801"/>
    </source>
</evidence>
<dbReference type="NCBIfam" id="NF003588">
    <property type="entry name" value="PRK05254.1-1"/>
    <property type="match status" value="1"/>
</dbReference>
<dbReference type="Proteomes" id="UP000198860">
    <property type="component" value="Unassembled WGS sequence"/>
</dbReference>
<evidence type="ECO:0000256" key="2">
    <source>
        <dbReference type="ARBA" id="ARBA00002631"/>
    </source>
</evidence>
<dbReference type="SMART" id="SM00987">
    <property type="entry name" value="UreE_C"/>
    <property type="match status" value="1"/>
</dbReference>
<dbReference type="Pfam" id="PF03167">
    <property type="entry name" value="UDG"/>
    <property type="match status" value="1"/>
</dbReference>
<dbReference type="GO" id="GO:0005737">
    <property type="term" value="C:cytoplasm"/>
    <property type="evidence" value="ECO:0007669"/>
    <property type="project" value="UniProtKB-SubCell"/>
</dbReference>
<evidence type="ECO:0000256" key="10">
    <source>
        <dbReference type="PROSITE-ProRule" id="PRU10072"/>
    </source>
</evidence>
<protein>
    <recommendedName>
        <fullName evidence="5 9">Uracil-DNA glycosylase</fullName>
        <shortName evidence="9">UDG</shortName>
        <ecNumber evidence="4 9">3.2.2.27</ecNumber>
    </recommendedName>
</protein>
<feature type="domain" description="Uracil-DNA glycosylase-like" evidence="12">
    <location>
        <begin position="49"/>
        <end position="209"/>
    </location>
</feature>
<proteinExistence type="inferred from homology"/>
<dbReference type="InterPro" id="IPR005122">
    <property type="entry name" value="Uracil-DNA_glycosylase-like"/>
</dbReference>
<dbReference type="Gene3D" id="3.40.470.10">
    <property type="entry name" value="Uracil-DNA glycosylase-like domain"/>
    <property type="match status" value="1"/>
</dbReference>
<keyword evidence="7 9" id="KW-0378">Hydrolase</keyword>
<dbReference type="InterPro" id="IPR036895">
    <property type="entry name" value="Uracil-DNA_glycosylase-like_sf"/>
</dbReference>
<name>A0A1H0NFP8_HALAD</name>
<gene>
    <name evidence="9" type="primary">ung</name>
    <name evidence="13" type="ORF">SAMN05421677_10962</name>
</gene>
<keyword evidence="8 9" id="KW-0234">DNA repair</keyword>
<evidence type="ECO:0000259" key="12">
    <source>
        <dbReference type="SMART" id="SM00986"/>
    </source>
</evidence>
<dbReference type="InterPro" id="IPR018085">
    <property type="entry name" value="Ura-DNA_Glyclase_AS"/>
</dbReference>
<feature type="active site" description="Proton acceptor" evidence="9 10">
    <location>
        <position position="64"/>
    </location>
</feature>
<keyword evidence="6 9" id="KW-0227">DNA damage</keyword>
<keyword evidence="9" id="KW-0963">Cytoplasm</keyword>
<evidence type="ECO:0000256" key="3">
    <source>
        <dbReference type="ARBA" id="ARBA00008184"/>
    </source>
</evidence>
<dbReference type="PROSITE" id="PS00130">
    <property type="entry name" value="U_DNA_GLYCOSYLASE"/>
    <property type="match status" value="1"/>
</dbReference>
<dbReference type="OrthoDB" id="9804372at2"/>
<sequence length="234" mass="26376">MIQLATDWADRLNEEFTKDYFKKLQSIIETEYKTHSIHPAYDDVFAALRYTPYSSTKVVILGQDPYHGKNQAHGLSFSVRPGNRIPPSLRNIYKELKEDLGVQPPDHGSLHSWADQGVLLLNDVLTVREGDANSHRGLGWETFTDAVIQTLNERKKPVVFFLWGKHAQKKGSFINREKHLVLTSSHPSPFAAHRGFFGSRPFSQANTFLCNNGMDPVDWSLPPANIETGAQTSS</sequence>
<comment type="similarity">
    <text evidence="3 9 11">Belongs to the uracil-DNA glycosylase (UDG) superfamily. UNG family.</text>
</comment>
<dbReference type="GO" id="GO:0097510">
    <property type="term" value="P:base-excision repair, AP site formation via deaminated base removal"/>
    <property type="evidence" value="ECO:0007669"/>
    <property type="project" value="TreeGrafter"/>
</dbReference>
<organism evidence="13 14">
    <name type="scientific">Halobacillus aidingensis</name>
    <dbReference type="NCBI Taxonomy" id="240303"/>
    <lineage>
        <taxon>Bacteria</taxon>
        <taxon>Bacillati</taxon>
        <taxon>Bacillota</taxon>
        <taxon>Bacilli</taxon>
        <taxon>Bacillales</taxon>
        <taxon>Bacillaceae</taxon>
        <taxon>Halobacillus</taxon>
    </lineage>
</organism>
<evidence type="ECO:0000256" key="6">
    <source>
        <dbReference type="ARBA" id="ARBA00022763"/>
    </source>
</evidence>
<dbReference type="HAMAP" id="MF_00148">
    <property type="entry name" value="UDG"/>
    <property type="match status" value="1"/>
</dbReference>
<evidence type="ECO:0000256" key="5">
    <source>
        <dbReference type="ARBA" id="ARBA00018429"/>
    </source>
</evidence>
<dbReference type="NCBIfam" id="NF003592">
    <property type="entry name" value="PRK05254.1-5"/>
    <property type="match status" value="1"/>
</dbReference>
<dbReference type="PANTHER" id="PTHR11264:SF0">
    <property type="entry name" value="URACIL-DNA GLYCOSYLASE"/>
    <property type="match status" value="1"/>
</dbReference>
<dbReference type="CDD" id="cd10027">
    <property type="entry name" value="UDG-F1-like"/>
    <property type="match status" value="1"/>
</dbReference>
<dbReference type="EC" id="3.2.2.27" evidence="4 9"/>
<dbReference type="GO" id="GO:0004844">
    <property type="term" value="F:uracil DNA N-glycosylase activity"/>
    <property type="evidence" value="ECO:0007669"/>
    <property type="project" value="UniProtKB-UniRule"/>
</dbReference>
<comment type="catalytic activity">
    <reaction evidence="1 9 11">
        <text>Hydrolyzes single-stranded DNA or mismatched double-stranded DNA and polynucleotides, releasing free uracil.</text>
        <dbReference type="EC" id="3.2.2.27"/>
    </reaction>
</comment>
<keyword evidence="14" id="KW-1185">Reference proteome</keyword>
<dbReference type="AlphaFoldDB" id="A0A1H0NFP8"/>
<dbReference type="STRING" id="240303.SAMN05421677_10962"/>
<comment type="function">
    <text evidence="2 9 11">Excises uracil residues from the DNA which can arise as a result of misincorporation of dUMP residues by DNA polymerase or due to deamination of cytosine.</text>
</comment>
<dbReference type="NCBIfam" id="TIGR00628">
    <property type="entry name" value="ung"/>
    <property type="match status" value="1"/>
</dbReference>
<evidence type="ECO:0000313" key="14">
    <source>
        <dbReference type="Proteomes" id="UP000198860"/>
    </source>
</evidence>
<evidence type="ECO:0000256" key="4">
    <source>
        <dbReference type="ARBA" id="ARBA00012030"/>
    </source>
</evidence>
<accession>A0A1H0NFP8</accession>
<dbReference type="NCBIfam" id="NF003589">
    <property type="entry name" value="PRK05254.1-2"/>
    <property type="match status" value="1"/>
</dbReference>
<reference evidence="14" key="1">
    <citation type="submission" date="2016-10" db="EMBL/GenBank/DDBJ databases">
        <authorList>
            <person name="Varghese N."/>
            <person name="Submissions S."/>
        </authorList>
    </citation>
    <scope>NUCLEOTIDE SEQUENCE [LARGE SCALE GENOMIC DNA]</scope>
    <source>
        <strain evidence="14">CGMCC 1.3703</strain>
    </source>
</reference>
<dbReference type="SMART" id="SM00986">
    <property type="entry name" value="UDG"/>
    <property type="match status" value="1"/>
</dbReference>
<evidence type="ECO:0000256" key="11">
    <source>
        <dbReference type="RuleBase" id="RU003780"/>
    </source>
</evidence>
<dbReference type="InterPro" id="IPR002043">
    <property type="entry name" value="UDG_fam1"/>
</dbReference>
<evidence type="ECO:0000256" key="1">
    <source>
        <dbReference type="ARBA" id="ARBA00001400"/>
    </source>
</evidence>
<comment type="subcellular location">
    <subcellularLocation>
        <location evidence="9">Cytoplasm</location>
    </subcellularLocation>
</comment>
<dbReference type="NCBIfam" id="NF003591">
    <property type="entry name" value="PRK05254.1-4"/>
    <property type="match status" value="1"/>
</dbReference>